<dbReference type="Pfam" id="PF20092">
    <property type="entry name" value="DUF6483"/>
    <property type="match status" value="1"/>
</dbReference>
<protein>
    <submittedName>
        <fullName evidence="1">Uncharacterized protein</fullName>
    </submittedName>
</protein>
<evidence type="ECO:0000313" key="2">
    <source>
        <dbReference type="Proteomes" id="UP000029585"/>
    </source>
</evidence>
<organism evidence="1 2">
    <name type="scientific">Flavonifractor plautii 1_3_50AFAA</name>
    <dbReference type="NCBI Taxonomy" id="742738"/>
    <lineage>
        <taxon>Bacteria</taxon>
        <taxon>Bacillati</taxon>
        <taxon>Bacillota</taxon>
        <taxon>Clostridia</taxon>
        <taxon>Eubacteriales</taxon>
        <taxon>Oscillospiraceae</taxon>
        <taxon>Flavonifractor</taxon>
    </lineage>
</organism>
<sequence>MLTEDWMMRQVDALARSIAYLVFQKESTGYVPAGAAEDAALDELHRRLLEKVNAGDIGGAEDLLFAESDPDDRRYLELAVDFYARLNDLTDAQLEAAGFGRDELEEGLRDMAGRFGVSLL</sequence>
<proteinExistence type="predicted"/>
<dbReference type="EMBL" id="ADLO01000028">
    <property type="protein sequence ID" value="KGF56783.1"/>
    <property type="molecule type" value="Genomic_DNA"/>
</dbReference>
<reference evidence="1 2" key="1">
    <citation type="submission" date="2011-08" db="EMBL/GenBank/DDBJ databases">
        <title>The Genome Sequence of Clostridium orbiscindens 1_3_50AFAA.</title>
        <authorList>
            <consortium name="The Broad Institute Genome Sequencing Platform"/>
            <person name="Earl A."/>
            <person name="Ward D."/>
            <person name="Feldgarden M."/>
            <person name="Gevers D."/>
            <person name="Daigneault M."/>
            <person name="Strauss J."/>
            <person name="Allen-Vercoe E."/>
            <person name="Young S.K."/>
            <person name="Zeng Q."/>
            <person name="Gargeya S."/>
            <person name="Fitzgerald M."/>
            <person name="Haas B."/>
            <person name="Abouelleil A."/>
            <person name="Alvarado L."/>
            <person name="Arachchi H.M."/>
            <person name="Berlin A."/>
            <person name="Brown A."/>
            <person name="Chapman S.B."/>
            <person name="Chen Z."/>
            <person name="Dunbar C."/>
            <person name="Freedman E."/>
            <person name="Gearin G."/>
            <person name="Gellesch M."/>
            <person name="Goldberg J."/>
            <person name="Griggs A."/>
            <person name="Gujja S."/>
            <person name="Heiman D."/>
            <person name="Howarth C."/>
            <person name="Larson L."/>
            <person name="Lui A."/>
            <person name="MacDonald P.J.P."/>
            <person name="Montmayeur A."/>
            <person name="Murphy C."/>
            <person name="Neiman D."/>
            <person name="Pearson M."/>
            <person name="Priest M."/>
            <person name="Roberts A."/>
            <person name="Saif S."/>
            <person name="Shea T."/>
            <person name="Shenoy N."/>
            <person name="Sisk P."/>
            <person name="Stolte C."/>
            <person name="Sykes S."/>
            <person name="Wortman J."/>
            <person name="Nusbaum C."/>
            <person name="Birren B."/>
        </authorList>
    </citation>
    <scope>NUCLEOTIDE SEQUENCE [LARGE SCALE GENOMIC DNA]</scope>
    <source>
        <strain evidence="1 2">1_3_50AFAA</strain>
    </source>
</reference>
<evidence type="ECO:0000313" key="1">
    <source>
        <dbReference type="EMBL" id="KGF56783.1"/>
    </source>
</evidence>
<dbReference type="RefSeq" id="WP_007488209.1">
    <property type="nucleotide sequence ID" value="NZ_KN174161.1"/>
</dbReference>
<dbReference type="eggNOG" id="ENOG5033DNC">
    <property type="taxonomic scope" value="Bacteria"/>
</dbReference>
<name>A0A096BBQ9_FLAPL</name>
<dbReference type="GeneID" id="63974318"/>
<dbReference type="InterPro" id="IPR045507">
    <property type="entry name" value="DUF6483"/>
</dbReference>
<comment type="caution">
    <text evidence="1">The sequence shown here is derived from an EMBL/GenBank/DDBJ whole genome shotgun (WGS) entry which is preliminary data.</text>
</comment>
<dbReference type="AlphaFoldDB" id="A0A096BBQ9"/>
<dbReference type="PATRIC" id="fig|742738.3.peg.810"/>
<gene>
    <name evidence="1" type="ORF">HMPREF9460_00776</name>
</gene>
<accession>A0A096BBQ9</accession>
<dbReference type="HOGENOM" id="CLU_143358_0_1_9"/>
<keyword evidence="2" id="KW-1185">Reference proteome</keyword>
<dbReference type="Proteomes" id="UP000029585">
    <property type="component" value="Unassembled WGS sequence"/>
</dbReference>